<comment type="caution">
    <text evidence="2">The sequence shown here is derived from an EMBL/GenBank/DDBJ whole genome shotgun (WGS) entry which is preliminary data.</text>
</comment>
<feature type="compositionally biased region" description="Gly residues" evidence="1">
    <location>
        <begin position="286"/>
        <end position="298"/>
    </location>
</feature>
<gene>
    <name evidence="2" type="ORF">DUNSADRAFT_2346</name>
</gene>
<feature type="compositionally biased region" description="Basic and acidic residues" evidence="1">
    <location>
        <begin position="331"/>
        <end position="341"/>
    </location>
</feature>
<reference evidence="2" key="1">
    <citation type="submission" date="2017-08" db="EMBL/GenBank/DDBJ databases">
        <authorList>
            <person name="Polle J.E."/>
            <person name="Barry K."/>
            <person name="Cushman J."/>
            <person name="Schmutz J."/>
            <person name="Tran D."/>
            <person name="Hathwaick L.T."/>
            <person name="Yim W.C."/>
            <person name="Jenkins J."/>
            <person name="Mckie-Krisberg Z.M."/>
            <person name="Prochnik S."/>
            <person name="Lindquist E."/>
            <person name="Dockter R.B."/>
            <person name="Adam C."/>
            <person name="Molina H."/>
            <person name="Bunkerborg J."/>
            <person name="Jin E."/>
            <person name="Buchheim M."/>
            <person name="Magnuson J."/>
        </authorList>
    </citation>
    <scope>NUCLEOTIDE SEQUENCE</scope>
    <source>
        <strain evidence="2">CCAP 19/18</strain>
    </source>
</reference>
<proteinExistence type="predicted"/>
<feature type="compositionally biased region" description="Low complexity" evidence="1">
    <location>
        <begin position="846"/>
        <end position="870"/>
    </location>
</feature>
<dbReference type="Gene3D" id="1.25.70.10">
    <property type="entry name" value="Transcription termination factor 3, mitochondrial"/>
    <property type="match status" value="1"/>
</dbReference>
<evidence type="ECO:0000313" key="3">
    <source>
        <dbReference type="Proteomes" id="UP000815325"/>
    </source>
</evidence>
<dbReference type="Proteomes" id="UP000815325">
    <property type="component" value="Unassembled WGS sequence"/>
</dbReference>
<feature type="region of interest" description="Disordered" evidence="1">
    <location>
        <begin position="468"/>
        <end position="522"/>
    </location>
</feature>
<feature type="region of interest" description="Disordered" evidence="1">
    <location>
        <begin position="251"/>
        <end position="310"/>
    </location>
</feature>
<feature type="compositionally biased region" description="Polar residues" evidence="1">
    <location>
        <begin position="142"/>
        <end position="157"/>
    </location>
</feature>
<evidence type="ECO:0000313" key="2">
    <source>
        <dbReference type="EMBL" id="KAF5838721.1"/>
    </source>
</evidence>
<feature type="compositionally biased region" description="Pro residues" evidence="1">
    <location>
        <begin position="217"/>
        <end position="231"/>
    </location>
</feature>
<sequence>MLCFKTTFLKDGVKSERRAHPRPCIHNNIRVWNAFESSELLHFVDRDVVASVNKERKGKQGLFKPNILLFPPLAMQSSFASCVFSQPLPPSPVVCPPLVPHSRKLAHSGHAHLQPPSIATTCGSSLPVSAASHWCQGRKGQGHQSRACTQASPSSIAGNGASRSMAADGSQGPVTPLPDEAVGAGSGASSRKEEGFFQTLASDDERIAGQQRALEDIPPPPPLPEPEPEPPSSSRHSIKPRAIPADVAQAALERSKPRSHSRGRARRGTGQLQKWPEGDWGSRNGVYGGRGLDDGGIGEGEEPSDPAELRAKYAALKREYEALRGMVKGGGGEERRQRERMALGSSQGLLDPSRDAGRGFATRMGHKEDGRFSATGGDLSRRPHSQSDAGLGGASVPNPSQQPLSQGERILQRRAISRPRSECIRSDEAFVQELQQKVHGMPPVVQPQLQEAVEQLQAYCSAQQARDAASRSGAGKRVARASEQGGSGRLMLHDKEEEGEGAGGDEEVHSGAEEEGGKGQLQEPLVYNSEVEVVSDAMEIVLGTRLPEKAFYGSRARTLMQLSINEVKTQCTKWKDVCGLMYARHFLVKEPRLLAKDPALLLRAMEMFSTTLYLSPPECVSFAMRNSFLVAQNITKEHIQGAVSELAKTIDQPEIIAAKLLTRCTLLLSLPHGSITARFEALAALLPVTRQRLASACKRRPLLLLGSVQRLASHMVYLASLLDIPLSSTAMIIATTPGVLGIRPSRLVEKWRMLCRVASMHVPWAIQVADWREPTVGRILTVRKEALDRARYILRHGMQVLPQAQNFKRLLTMSNRYFYRHFVAPFPARTIYGKIRRFPERPPKQASGDKGGSSSSSSSSSIAAGDAGSSQHKAGKMASYPHEGSQLRGSSSSGRNGSSAGERAGKAEATNGREGTAASVGTGQGAGGSDHRKQPAGSQQL</sequence>
<feature type="region of interest" description="Disordered" evidence="1">
    <location>
        <begin position="136"/>
        <end position="193"/>
    </location>
</feature>
<dbReference type="EMBL" id="MU069568">
    <property type="protein sequence ID" value="KAF5838721.1"/>
    <property type="molecule type" value="Genomic_DNA"/>
</dbReference>
<name>A0ABQ7GVS5_DUNSA</name>
<dbReference type="InterPro" id="IPR038538">
    <property type="entry name" value="MTERF_sf"/>
</dbReference>
<feature type="region of interest" description="Disordered" evidence="1">
    <location>
        <begin position="327"/>
        <end position="419"/>
    </location>
</feature>
<keyword evidence="3" id="KW-1185">Reference proteome</keyword>
<feature type="compositionally biased region" description="Low complexity" evidence="1">
    <location>
        <begin position="884"/>
        <end position="902"/>
    </location>
</feature>
<protein>
    <submittedName>
        <fullName evidence="2">Uncharacterized protein</fullName>
    </submittedName>
</protein>
<organism evidence="2 3">
    <name type="scientific">Dunaliella salina</name>
    <name type="common">Green alga</name>
    <name type="synonym">Protococcus salinus</name>
    <dbReference type="NCBI Taxonomy" id="3046"/>
    <lineage>
        <taxon>Eukaryota</taxon>
        <taxon>Viridiplantae</taxon>
        <taxon>Chlorophyta</taxon>
        <taxon>core chlorophytes</taxon>
        <taxon>Chlorophyceae</taxon>
        <taxon>CS clade</taxon>
        <taxon>Chlamydomonadales</taxon>
        <taxon>Dunaliellaceae</taxon>
        <taxon>Dunaliella</taxon>
    </lineage>
</organism>
<feature type="compositionally biased region" description="Basic and acidic residues" evidence="1">
    <location>
        <begin position="506"/>
        <end position="517"/>
    </location>
</feature>
<feature type="compositionally biased region" description="Basic residues" evidence="1">
    <location>
        <begin position="257"/>
        <end position="267"/>
    </location>
</feature>
<accession>A0ABQ7GVS5</accession>
<evidence type="ECO:0000256" key="1">
    <source>
        <dbReference type="SAM" id="MobiDB-lite"/>
    </source>
</evidence>
<feature type="region of interest" description="Disordered" evidence="1">
    <location>
        <begin position="214"/>
        <end position="238"/>
    </location>
</feature>
<feature type="region of interest" description="Disordered" evidence="1">
    <location>
        <begin position="837"/>
        <end position="941"/>
    </location>
</feature>